<dbReference type="InterPro" id="IPR025738">
    <property type="entry name" value="BatD"/>
</dbReference>
<feature type="region of interest" description="Disordered" evidence="1">
    <location>
        <begin position="71"/>
        <end position="104"/>
    </location>
</feature>
<dbReference type="PANTHER" id="PTHR40940">
    <property type="entry name" value="PROTEIN BATD-RELATED"/>
    <property type="match status" value="1"/>
</dbReference>
<proteinExistence type="predicted"/>
<feature type="compositionally biased region" description="Polar residues" evidence="1">
    <location>
        <begin position="82"/>
        <end position="92"/>
    </location>
</feature>
<sequence>MIFFISGTPPMWPAQSILVRIVVSVLVVGGACVGMSRAQSSGPVRVTAEADPTDVRVGEPVQLTVRVDGAPATVVQTPDPPSTTNLEPQQRTPRTKQIRASRGGRLRQSVVFSWRLRPRQQGAALIRPLTVVVQGETYSTDPIRVRVSPRTGKPDAPTLTRPDGASGDKSLNARDLFIRARATDGQVYQNEQVIVEYSLFYRPGIRLRHSRLAGSWDAPGFWREELNVAARPTPQRRRARGRAYETVVLKRVALFPTRPGTLQVDPLRIETEAQGTMRLRDRGPSLRGRFEPVQLASEGLSLEARALPSGAPSAFNGAVGQFSMTAGTDTDSTSVGAPVTLTVEVDGTGNLATLAPPSVGSPGDMEVYEPTVETNIERNASRIHGTKTFTYTLVPQSGGRYDLPAVTFSYFDPDTGRYRTRRAQPSTLQVTGEAAPRAVGRTGNGLPVGDVAAPMAAGEAQWVRTDRRPLYRNPWAYLALLAPALVVAAGVAYRRWRSGGAPSPDETAAVEKTPAPNEETNRLQAARRHLQAGDDAAFYDAVARALRAFLAERLGRDGPNDVLRTVLDRDLPRHDVPPDLQDALYDVLDRCDEAQYAPRAGSSAPEDVLANAHAVLRRLDTALPRSATTPPRP</sequence>
<dbReference type="AlphaFoldDB" id="A0A9X2UL45"/>
<dbReference type="Proteomes" id="UP001155040">
    <property type="component" value="Unassembled WGS sequence"/>
</dbReference>
<name>A0A9X2UL45_9BACT</name>
<feature type="region of interest" description="Disordered" evidence="1">
    <location>
        <begin position="498"/>
        <end position="520"/>
    </location>
</feature>
<feature type="compositionally biased region" description="Basic residues" evidence="1">
    <location>
        <begin position="93"/>
        <end position="104"/>
    </location>
</feature>
<dbReference type="PANTHER" id="PTHR40940:SF2">
    <property type="entry name" value="BATD"/>
    <property type="match status" value="1"/>
</dbReference>
<dbReference type="EMBL" id="JANUBF010000006">
    <property type="protein sequence ID" value="MCS4036183.1"/>
    <property type="molecule type" value="Genomic_DNA"/>
</dbReference>
<dbReference type="Pfam" id="PF13584">
    <property type="entry name" value="BatD"/>
    <property type="match status" value="2"/>
</dbReference>
<gene>
    <name evidence="2" type="ORF">GGQ01_001238</name>
</gene>
<evidence type="ECO:0000313" key="2">
    <source>
        <dbReference type="EMBL" id="MCS4036183.1"/>
    </source>
</evidence>
<evidence type="ECO:0000313" key="3">
    <source>
        <dbReference type="Proteomes" id="UP001155040"/>
    </source>
</evidence>
<evidence type="ECO:0000256" key="1">
    <source>
        <dbReference type="SAM" id="MobiDB-lite"/>
    </source>
</evidence>
<feature type="region of interest" description="Disordered" evidence="1">
    <location>
        <begin position="145"/>
        <end position="170"/>
    </location>
</feature>
<protein>
    <recommendedName>
        <fullName evidence="4">Protein BatD</fullName>
    </recommendedName>
</protein>
<accession>A0A9X2UL45</accession>
<comment type="caution">
    <text evidence="2">The sequence shown here is derived from an EMBL/GenBank/DDBJ whole genome shotgun (WGS) entry which is preliminary data.</text>
</comment>
<organism evidence="2 3">
    <name type="scientific">Salinibacter ruber</name>
    <dbReference type="NCBI Taxonomy" id="146919"/>
    <lineage>
        <taxon>Bacteria</taxon>
        <taxon>Pseudomonadati</taxon>
        <taxon>Rhodothermota</taxon>
        <taxon>Rhodothermia</taxon>
        <taxon>Rhodothermales</taxon>
        <taxon>Salinibacteraceae</taxon>
        <taxon>Salinibacter</taxon>
    </lineage>
</organism>
<evidence type="ECO:0008006" key="4">
    <source>
        <dbReference type="Google" id="ProtNLM"/>
    </source>
</evidence>
<reference evidence="2" key="1">
    <citation type="submission" date="2022-08" db="EMBL/GenBank/DDBJ databases">
        <title>Genomic Encyclopedia of Type Strains, Phase V (KMG-V): Genome sequencing to study the core and pangenomes of soil and plant-associated prokaryotes.</title>
        <authorList>
            <person name="Whitman W."/>
        </authorList>
    </citation>
    <scope>NUCLEOTIDE SEQUENCE</scope>
    <source>
        <strain evidence="2">SP3012</strain>
    </source>
</reference>
<dbReference type="RefSeq" id="WP_259219732.1">
    <property type="nucleotide sequence ID" value="NZ_JANUAA010000007.1"/>
</dbReference>